<feature type="compositionally biased region" description="Basic and acidic residues" evidence="8">
    <location>
        <begin position="150"/>
        <end position="176"/>
    </location>
</feature>
<protein>
    <recommendedName>
        <fullName evidence="13">RNA-binding protein</fullName>
    </recommendedName>
</protein>
<dbReference type="InterPro" id="IPR035623">
    <property type="entry name" value="SUA-like_OCRE"/>
</dbReference>
<dbReference type="SUPFAM" id="SSF54928">
    <property type="entry name" value="RNA-binding domain, RBD"/>
    <property type="match status" value="2"/>
</dbReference>
<dbReference type="PROSITE" id="PS01358">
    <property type="entry name" value="ZF_RANBP2_1"/>
    <property type="match status" value="1"/>
</dbReference>
<dbReference type="Pfam" id="PF17780">
    <property type="entry name" value="OCRE"/>
    <property type="match status" value="1"/>
</dbReference>
<evidence type="ECO:0000256" key="2">
    <source>
        <dbReference type="ARBA" id="ARBA00022723"/>
    </source>
</evidence>
<feature type="region of interest" description="Disordered" evidence="8">
    <location>
        <begin position="1"/>
        <end position="234"/>
    </location>
</feature>
<keyword evidence="12" id="KW-1185">Reference proteome</keyword>
<feature type="compositionally biased region" description="Basic and acidic residues" evidence="8">
    <location>
        <begin position="219"/>
        <end position="234"/>
    </location>
</feature>
<dbReference type="InterPro" id="IPR012677">
    <property type="entry name" value="Nucleotide-bd_a/b_plait_sf"/>
</dbReference>
<keyword evidence="5" id="KW-0539">Nucleus</keyword>
<name>A0A250XPS3_9CHLO</name>
<evidence type="ECO:0000259" key="10">
    <source>
        <dbReference type="PROSITE" id="PS50199"/>
    </source>
</evidence>
<evidence type="ECO:0000313" key="11">
    <source>
        <dbReference type="EMBL" id="GAX84949.1"/>
    </source>
</evidence>
<dbReference type="InterPro" id="IPR035979">
    <property type="entry name" value="RBD_domain_sf"/>
</dbReference>
<feature type="compositionally biased region" description="Polar residues" evidence="8">
    <location>
        <begin position="26"/>
        <end position="38"/>
    </location>
</feature>
<feature type="compositionally biased region" description="Basic and acidic residues" evidence="8">
    <location>
        <begin position="86"/>
        <end position="103"/>
    </location>
</feature>
<evidence type="ECO:0000259" key="9">
    <source>
        <dbReference type="PROSITE" id="PS50102"/>
    </source>
</evidence>
<dbReference type="SMART" id="SM00547">
    <property type="entry name" value="ZnF_RBZ"/>
    <property type="match status" value="1"/>
</dbReference>
<feature type="compositionally biased region" description="Low complexity" evidence="8">
    <location>
        <begin position="673"/>
        <end position="696"/>
    </location>
</feature>
<evidence type="ECO:0000256" key="4">
    <source>
        <dbReference type="ARBA" id="ARBA00022833"/>
    </source>
</evidence>
<keyword evidence="2" id="KW-0479">Metal-binding</keyword>
<dbReference type="Gene3D" id="3.30.70.330">
    <property type="match status" value="2"/>
</dbReference>
<dbReference type="PANTHER" id="PTHR13948">
    <property type="entry name" value="RNA-BINDING PROTEIN"/>
    <property type="match status" value="1"/>
</dbReference>
<comment type="caution">
    <text evidence="11">The sequence shown here is derived from an EMBL/GenBank/DDBJ whole genome shotgun (WGS) entry which is preliminary data.</text>
</comment>
<evidence type="ECO:0008006" key="13">
    <source>
        <dbReference type="Google" id="ProtNLM"/>
    </source>
</evidence>
<dbReference type="Proteomes" id="UP000232323">
    <property type="component" value="Unassembled WGS sequence"/>
</dbReference>
<dbReference type="PROSITE" id="PS50102">
    <property type="entry name" value="RRM"/>
    <property type="match status" value="2"/>
</dbReference>
<dbReference type="GO" id="GO:0003723">
    <property type="term" value="F:RNA binding"/>
    <property type="evidence" value="ECO:0007669"/>
    <property type="project" value="UniProtKB-UniRule"/>
</dbReference>
<feature type="domain" description="RanBP2-type" evidence="10">
    <location>
        <begin position="340"/>
        <end position="374"/>
    </location>
</feature>
<feature type="domain" description="RRM" evidence="9">
    <location>
        <begin position="242"/>
        <end position="322"/>
    </location>
</feature>
<dbReference type="GO" id="GO:0005634">
    <property type="term" value="C:nucleus"/>
    <property type="evidence" value="ECO:0007669"/>
    <property type="project" value="UniProtKB-SubCell"/>
</dbReference>
<dbReference type="Pfam" id="PF00076">
    <property type="entry name" value="RRM_1"/>
    <property type="match status" value="2"/>
</dbReference>
<dbReference type="InterPro" id="IPR041591">
    <property type="entry name" value="OCRE"/>
</dbReference>
<evidence type="ECO:0000256" key="1">
    <source>
        <dbReference type="ARBA" id="ARBA00004123"/>
    </source>
</evidence>
<keyword evidence="4" id="KW-0862">Zinc</keyword>
<feature type="compositionally biased region" description="Basic residues" evidence="8">
    <location>
        <begin position="199"/>
        <end position="211"/>
    </location>
</feature>
<organism evidence="11 12">
    <name type="scientific">Chlamydomonas eustigma</name>
    <dbReference type="NCBI Taxonomy" id="1157962"/>
    <lineage>
        <taxon>Eukaryota</taxon>
        <taxon>Viridiplantae</taxon>
        <taxon>Chlorophyta</taxon>
        <taxon>core chlorophytes</taxon>
        <taxon>Chlorophyceae</taxon>
        <taxon>CS clade</taxon>
        <taxon>Chlamydomonadales</taxon>
        <taxon>Chlamydomonadaceae</taxon>
        <taxon>Chlamydomonas</taxon>
    </lineage>
</organism>
<dbReference type="STRING" id="1157962.A0A250XPS3"/>
<feature type="compositionally biased region" description="Basic and acidic residues" evidence="8">
    <location>
        <begin position="1"/>
        <end position="16"/>
    </location>
</feature>
<evidence type="ECO:0000256" key="7">
    <source>
        <dbReference type="PROSITE-ProRule" id="PRU00322"/>
    </source>
</evidence>
<dbReference type="SUPFAM" id="SSF90209">
    <property type="entry name" value="Ran binding protein zinc finger-like"/>
    <property type="match status" value="1"/>
</dbReference>
<keyword evidence="3 7" id="KW-0863">Zinc-finger</keyword>
<dbReference type="SMART" id="SM00360">
    <property type="entry name" value="RRM"/>
    <property type="match status" value="2"/>
</dbReference>
<dbReference type="GO" id="GO:0008270">
    <property type="term" value="F:zinc ion binding"/>
    <property type="evidence" value="ECO:0007669"/>
    <property type="project" value="UniProtKB-KW"/>
</dbReference>
<feature type="region of interest" description="Disordered" evidence="8">
    <location>
        <begin position="673"/>
        <end position="713"/>
    </location>
</feature>
<feature type="domain" description="RRM" evidence="9">
    <location>
        <begin position="388"/>
        <end position="467"/>
    </location>
</feature>
<feature type="compositionally biased region" description="Basic and acidic residues" evidence="8">
    <location>
        <begin position="187"/>
        <end position="198"/>
    </location>
</feature>
<dbReference type="Gene3D" id="4.10.1060.10">
    <property type="entry name" value="Zinc finger, RanBP2-type"/>
    <property type="match status" value="1"/>
</dbReference>
<dbReference type="PROSITE" id="PS50199">
    <property type="entry name" value="ZF_RANBP2_2"/>
    <property type="match status" value="1"/>
</dbReference>
<reference evidence="11 12" key="1">
    <citation type="submission" date="2017-08" db="EMBL/GenBank/DDBJ databases">
        <title>Acidophilic green algal genome provides insights into adaptation to an acidic environment.</title>
        <authorList>
            <person name="Hirooka S."/>
            <person name="Hirose Y."/>
            <person name="Kanesaki Y."/>
            <person name="Higuchi S."/>
            <person name="Fujiwara T."/>
            <person name="Onuma R."/>
            <person name="Era A."/>
            <person name="Ohbayashi R."/>
            <person name="Uzuka A."/>
            <person name="Nozaki H."/>
            <person name="Yoshikawa H."/>
            <person name="Miyagishima S.Y."/>
        </authorList>
    </citation>
    <scope>NUCLEOTIDE SEQUENCE [LARGE SCALE GENOMIC DNA]</scope>
    <source>
        <strain evidence="11 12">NIES-2499</strain>
    </source>
</reference>
<dbReference type="OrthoDB" id="439808at2759"/>
<feature type="region of interest" description="Disordered" evidence="8">
    <location>
        <begin position="505"/>
        <end position="525"/>
    </location>
</feature>
<sequence>MEADHGSPHFRAEHQHQLQASRAPYQVSSSRSNLSLQYPQPEPSPVVWIQSNSCDAHTAATRDQPLQDRNPSHERVGYQGQPVPVHELHRDKRERSRSRDRGSRWRLRSRSSSSSRRRRRSRSHSRDRSRRRGSSRDNVKGGGRYRSRSSSREEGAYEEYHRERESRRRRNERLAREAAAGLDGEEGERRGSSRDRDTRRRSRRSRSRSRSRSYSSEDDGGRQERYRREGSVHYERRGRPSCTVYIKNLPMDYTESEISRLLDSFPNITSVRLGRERSTGRSKGYAFVDFTSEADSAKLIEYDECNGLYADSHKLVIEYSISAPASSAAAPLGNGAGGSNIGNSLPLDWICPMCQSVNFARRLECYQCSAVRPADPQRVHPDADGPSSILKISGLDSNVSEETLLKAFSAQAPVIDVRLVLDKYTGAPRGFGFVQFNDISDATRAMNALQGVSLPGGSRLRLCYARDRMVPTIRGSTSTVAQDALQAAAAMQQYSGWEPKEFGAVQEEEAAPKPEEQPAAAGIEGSSASPGFVYDSASGYWYDAASGYYYDANTSLYYHPSAQQWYSYNAATGEYTAAGGGSSSTGATAAAAATPSSASGLSNAAQGAISTMEAAVSAASARSAASASAAAAQKKRGAVIGSAPHLNSQGLMAAVQQLQEKEMHQKALAAQKASQQKQQQQKLGGGTTTAAVPGPVQGVIHKGKWAARTPAAQ</sequence>
<gene>
    <name evidence="11" type="ORF">CEUSTIGMA_g12370.t1</name>
</gene>
<comment type="subcellular location">
    <subcellularLocation>
        <location evidence="1">Nucleus</location>
    </subcellularLocation>
</comment>
<dbReference type="InterPro" id="IPR036443">
    <property type="entry name" value="Znf_RanBP2_sf"/>
</dbReference>
<evidence type="ECO:0000256" key="5">
    <source>
        <dbReference type="ARBA" id="ARBA00023242"/>
    </source>
</evidence>
<dbReference type="AlphaFoldDB" id="A0A250XPS3"/>
<feature type="compositionally biased region" description="Basic residues" evidence="8">
    <location>
        <begin position="104"/>
        <end position="133"/>
    </location>
</feature>
<dbReference type="EMBL" id="BEGY01000142">
    <property type="protein sequence ID" value="GAX84949.1"/>
    <property type="molecule type" value="Genomic_DNA"/>
</dbReference>
<evidence type="ECO:0000256" key="8">
    <source>
        <dbReference type="SAM" id="MobiDB-lite"/>
    </source>
</evidence>
<evidence type="ECO:0000313" key="12">
    <source>
        <dbReference type="Proteomes" id="UP000232323"/>
    </source>
</evidence>
<evidence type="ECO:0000256" key="6">
    <source>
        <dbReference type="PROSITE-ProRule" id="PRU00176"/>
    </source>
</evidence>
<dbReference type="PANTHER" id="PTHR13948:SF3">
    <property type="entry name" value="FI21118P1"/>
    <property type="match status" value="1"/>
</dbReference>
<dbReference type="Pfam" id="PF00641">
    <property type="entry name" value="Zn_ribbon_RanBP"/>
    <property type="match status" value="1"/>
</dbReference>
<accession>A0A250XPS3</accession>
<dbReference type="InterPro" id="IPR000504">
    <property type="entry name" value="RRM_dom"/>
</dbReference>
<dbReference type="GO" id="GO:0000398">
    <property type="term" value="P:mRNA splicing, via spliceosome"/>
    <property type="evidence" value="ECO:0007669"/>
    <property type="project" value="TreeGrafter"/>
</dbReference>
<dbReference type="CDD" id="cd00590">
    <property type="entry name" value="RRM_SF"/>
    <property type="match status" value="1"/>
</dbReference>
<keyword evidence="6" id="KW-0694">RNA-binding</keyword>
<evidence type="ECO:0000256" key="3">
    <source>
        <dbReference type="ARBA" id="ARBA00022771"/>
    </source>
</evidence>
<dbReference type="CDD" id="cd16166">
    <property type="entry name" value="OCRE_SUA_like"/>
    <property type="match status" value="1"/>
</dbReference>
<proteinExistence type="predicted"/>
<dbReference type="InterPro" id="IPR001876">
    <property type="entry name" value="Znf_RanBP2"/>
</dbReference>